<organism evidence="2 3">
    <name type="scientific">Stylophora pistillata</name>
    <name type="common">Smooth cauliflower coral</name>
    <dbReference type="NCBI Taxonomy" id="50429"/>
    <lineage>
        <taxon>Eukaryota</taxon>
        <taxon>Metazoa</taxon>
        <taxon>Cnidaria</taxon>
        <taxon>Anthozoa</taxon>
        <taxon>Hexacorallia</taxon>
        <taxon>Scleractinia</taxon>
        <taxon>Astrocoeniina</taxon>
        <taxon>Pocilloporidae</taxon>
        <taxon>Stylophora</taxon>
    </lineage>
</organism>
<feature type="region of interest" description="Disordered" evidence="1">
    <location>
        <begin position="14"/>
        <end position="63"/>
    </location>
</feature>
<name>A0A2B4STI9_STYPI</name>
<dbReference type="EMBL" id="LSMT01000026">
    <property type="protein sequence ID" value="PFX32200.1"/>
    <property type="molecule type" value="Genomic_DNA"/>
</dbReference>
<feature type="compositionally biased region" description="Basic and acidic residues" evidence="1">
    <location>
        <begin position="44"/>
        <end position="55"/>
    </location>
</feature>
<dbReference type="Proteomes" id="UP000225706">
    <property type="component" value="Unassembled WGS sequence"/>
</dbReference>
<evidence type="ECO:0000256" key="1">
    <source>
        <dbReference type="SAM" id="MobiDB-lite"/>
    </source>
</evidence>
<sequence length="220" mass="25203">MDYHELILDWEKEREEKVDDEKATEEMRRKAMERLSVKKKRKVKEAESDKDEAGPSRRKSQRSLVKIMVQSVTNCREEKKQDMEIKENELKQQEQFHGLMLQQQQQMQQMHLQQQQQQQVMNLAMISTLSEMLNTSFIKPPSHGTTTTPLKHTSDSQKPTSKQDTEITPHHSATPSTKTLPNLANTSGHSRTTTLTILSHGASYHLTLPTTAPIKDATSA</sequence>
<comment type="caution">
    <text evidence="2">The sequence shown here is derived from an EMBL/GenBank/DDBJ whole genome shotgun (WGS) entry which is preliminary data.</text>
</comment>
<gene>
    <name evidence="2" type="ORF">AWC38_SpisGene3013</name>
</gene>
<feature type="compositionally biased region" description="Polar residues" evidence="1">
    <location>
        <begin position="171"/>
        <end position="189"/>
    </location>
</feature>
<feature type="region of interest" description="Disordered" evidence="1">
    <location>
        <begin position="138"/>
        <end position="189"/>
    </location>
</feature>
<proteinExistence type="predicted"/>
<dbReference type="OrthoDB" id="10600487at2759"/>
<keyword evidence="3" id="KW-1185">Reference proteome</keyword>
<protein>
    <submittedName>
        <fullName evidence="2">Uncharacterized protein</fullName>
    </submittedName>
</protein>
<dbReference type="AlphaFoldDB" id="A0A2B4STI9"/>
<reference evidence="3" key="1">
    <citation type="journal article" date="2017" name="bioRxiv">
        <title>Comparative analysis of the genomes of Stylophora pistillata and Acropora digitifera provides evidence for extensive differences between species of corals.</title>
        <authorList>
            <person name="Voolstra C.R."/>
            <person name="Li Y."/>
            <person name="Liew Y.J."/>
            <person name="Baumgarten S."/>
            <person name="Zoccola D."/>
            <person name="Flot J.-F."/>
            <person name="Tambutte S."/>
            <person name="Allemand D."/>
            <person name="Aranda M."/>
        </authorList>
    </citation>
    <scope>NUCLEOTIDE SEQUENCE [LARGE SCALE GENOMIC DNA]</scope>
</reference>
<evidence type="ECO:0000313" key="2">
    <source>
        <dbReference type="EMBL" id="PFX32200.1"/>
    </source>
</evidence>
<feature type="compositionally biased region" description="Polar residues" evidence="1">
    <location>
        <begin position="138"/>
        <end position="160"/>
    </location>
</feature>
<evidence type="ECO:0000313" key="3">
    <source>
        <dbReference type="Proteomes" id="UP000225706"/>
    </source>
</evidence>
<feature type="compositionally biased region" description="Basic and acidic residues" evidence="1">
    <location>
        <begin position="14"/>
        <end position="36"/>
    </location>
</feature>
<accession>A0A2B4STI9</accession>